<dbReference type="OrthoDB" id="5690444at2"/>
<gene>
    <name evidence="1" type="ORF">HMPREF0621_1587</name>
</gene>
<dbReference type="Proteomes" id="UP000005519">
    <property type="component" value="Unassembled WGS sequence"/>
</dbReference>
<keyword evidence="2" id="KW-1185">Reference proteome</keyword>
<reference evidence="1 2" key="1">
    <citation type="submission" date="2009-10" db="EMBL/GenBank/DDBJ databases">
        <authorList>
            <person name="Muzny D."/>
            <person name="Qin X."/>
            <person name="Deng J."/>
            <person name="Jiang H."/>
            <person name="Liu Y."/>
            <person name="Qu J."/>
            <person name="Song X.-Z."/>
            <person name="Zhang L."/>
            <person name="Thornton R."/>
            <person name="Coyle M."/>
            <person name="Francisco L."/>
            <person name="Jackson L."/>
            <person name="Javaid M."/>
            <person name="Korchina V."/>
            <person name="Kovar C."/>
            <person name="Mata R."/>
            <person name="Mathew T."/>
            <person name="Ngo R."/>
            <person name="Nguyen L."/>
            <person name="Nguyen N."/>
            <person name="Okwuonu G."/>
            <person name="Ongeri F."/>
            <person name="Pham C."/>
            <person name="Simmons D."/>
            <person name="Wilczek-Boney K."/>
            <person name="Hale W."/>
            <person name="Jakkamsetti A."/>
            <person name="Pham P."/>
            <person name="Ruth R."/>
            <person name="San Lucas F."/>
            <person name="Warren J."/>
            <person name="Zhang J."/>
            <person name="Zhao Z."/>
            <person name="Zhou C."/>
            <person name="Zhu D."/>
            <person name="Lee S."/>
            <person name="Bess C."/>
            <person name="Blankenburg K."/>
            <person name="Forbes L."/>
            <person name="Fu Q."/>
            <person name="Gubbala S."/>
            <person name="Hirani K."/>
            <person name="Jayaseelan J.C."/>
            <person name="Lara F."/>
            <person name="Munidasa M."/>
            <person name="Palculict T."/>
            <person name="Patil S."/>
            <person name="Pu L.-L."/>
            <person name="Saada N."/>
            <person name="Tang L."/>
            <person name="Weissenberger G."/>
            <person name="Zhu Y."/>
            <person name="Hemphill L."/>
            <person name="Shang Y."/>
            <person name="Youmans B."/>
            <person name="Ayvaz T."/>
            <person name="Ross M."/>
            <person name="Santibanez J."/>
            <person name="Aqrawi P."/>
            <person name="Gross S."/>
            <person name="Joshi V."/>
            <person name="Fowler G."/>
            <person name="Nazareth L."/>
            <person name="Reid J."/>
            <person name="Worley K."/>
            <person name="Petrosino J."/>
            <person name="Highlander S."/>
            <person name="Gibbs R."/>
        </authorList>
    </citation>
    <scope>NUCLEOTIDE SEQUENCE [LARGE SCALE GENOMIC DNA]</scope>
    <source>
        <strain evidence="1 2">ATCC 43325</strain>
    </source>
</reference>
<dbReference type="EMBL" id="ACZR01000014">
    <property type="protein sequence ID" value="EEX50064.1"/>
    <property type="molecule type" value="Genomic_DNA"/>
</dbReference>
<dbReference type="STRING" id="667128.HMPREF0621_1587"/>
<protein>
    <recommendedName>
        <fullName evidence="3">Lipoprotein</fullName>
    </recommendedName>
</protein>
<organism evidence="1 2">
    <name type="scientific">Pasteurella dagmatis ATCC 43325</name>
    <dbReference type="NCBI Taxonomy" id="667128"/>
    <lineage>
        <taxon>Bacteria</taxon>
        <taxon>Pseudomonadati</taxon>
        <taxon>Pseudomonadota</taxon>
        <taxon>Gammaproteobacteria</taxon>
        <taxon>Pasteurellales</taxon>
        <taxon>Pasteurellaceae</taxon>
        <taxon>Pasteurella</taxon>
    </lineage>
</organism>
<dbReference type="AlphaFoldDB" id="C9PRG3"/>
<sequence>MNVFKHYFFTLLSVLLLTGCTGGLTEALYERDIQPERIRFDLEKDNLYFFGLTTDKKIAAFGEKYHYLLEEKNPKNKQMIARLVKLPFKQHIYSQIGIIESTQEKPSEITTALYLIIDISKLNPKELKIATELGFKNKSYKNGLSRMIKQYQNKIDLEKLDKEKKIWHREITLVGHRYLPKTGVNYVAKNHYQFSEEVEIHTEAEYLPAESKPSASTVLLSPFAALADMATGIVAVPAYIGLKAACIDQNDGFICK</sequence>
<accession>C9PRG3</accession>
<evidence type="ECO:0000313" key="2">
    <source>
        <dbReference type="Proteomes" id="UP000005519"/>
    </source>
</evidence>
<dbReference type="HOGENOM" id="CLU_1041516_0_0_6"/>
<evidence type="ECO:0008006" key="3">
    <source>
        <dbReference type="Google" id="ProtNLM"/>
    </source>
</evidence>
<evidence type="ECO:0000313" key="1">
    <source>
        <dbReference type="EMBL" id="EEX50064.1"/>
    </source>
</evidence>
<dbReference type="RefSeq" id="WP_005762449.1">
    <property type="nucleotide sequence ID" value="NZ_GG704810.1"/>
</dbReference>
<name>C9PRG3_9PAST</name>
<dbReference type="PROSITE" id="PS51257">
    <property type="entry name" value="PROKAR_LIPOPROTEIN"/>
    <property type="match status" value="1"/>
</dbReference>
<comment type="caution">
    <text evidence="1">The sequence shown here is derived from an EMBL/GenBank/DDBJ whole genome shotgun (WGS) entry which is preliminary data.</text>
</comment>
<proteinExistence type="predicted"/>